<dbReference type="PANTHER" id="PTHR40619:SF3">
    <property type="entry name" value="FUNGAL STAND N-TERMINAL GOODBYE DOMAIN-CONTAINING PROTEIN"/>
    <property type="match status" value="1"/>
</dbReference>
<feature type="compositionally biased region" description="Low complexity" evidence="2">
    <location>
        <begin position="595"/>
        <end position="607"/>
    </location>
</feature>
<dbReference type="EMBL" id="MU004199">
    <property type="protein sequence ID" value="KAF2489459.1"/>
    <property type="molecule type" value="Genomic_DNA"/>
</dbReference>
<accession>A0A6A6QBJ9</accession>
<dbReference type="Proteomes" id="UP000799750">
    <property type="component" value="Unassembled WGS sequence"/>
</dbReference>
<dbReference type="PANTHER" id="PTHR40619">
    <property type="entry name" value="FUNGAL STAND N-TERMINAL GOODBYE DOMAIN-CONTAINING PROTEIN"/>
    <property type="match status" value="1"/>
</dbReference>
<gene>
    <name evidence="4" type="ORF">BU16DRAFT_567633</name>
</gene>
<sequence>MVTTSFADLNAFSVTNAEEARLWVEREAPAIHPGFGTKPIEPDEDWKPIHDFEEAIKEYQSKKKEKKQKALVNHSPKNPATWKTVFTVAEEAQRKYEEDGNKLHKWCRPKGEYAAAIVVWLELMPQGDQFKTIQGGLTRLFTAAAKIAESRIKIMESFEEVTAMLQSAFEKRNLYPDSEDLKLAAIKLYVTILNSLDEMISWYNEKSCIKYGKYLMKGPIACKRLDDLLLRARRLQDGFNSKTATLEGMVHRKNETSVARLMTQMPLVRRDTGMIKKELQSVQEFMSQDREWKKSQEAGLDSKKWLIEQCLEILHHAQWSSLRRSPSPPPDYSKEYINQEQFLQSLYVNVKIMSLDIENTFRQRDAMDEACQGQRAWLLQSRQFQNIISSRQSEILLVDGNADGFELERISPMSALCAALLRSFEHMRPGPPMYLSFFCGLHTSSNDPVSGPTGMMRSLTAQLLRMYEFRFDFVDSHRYRDALESHDLHYLCAAFERLVYQLPANTPIFCIIDSISLYERSELESDLGRIAATFKQLGLDPSLGCFFKALITSPNQSRFFKQFFPLETQVTIPPRGNCDVNDVNMDDAVAIARSRSSSFNGSSCGASDDGESGYTSDGGYESEDDEDG</sequence>
<evidence type="ECO:0000259" key="3">
    <source>
        <dbReference type="Pfam" id="PF24883"/>
    </source>
</evidence>
<reference evidence="4" key="1">
    <citation type="journal article" date="2020" name="Stud. Mycol.">
        <title>101 Dothideomycetes genomes: a test case for predicting lifestyles and emergence of pathogens.</title>
        <authorList>
            <person name="Haridas S."/>
            <person name="Albert R."/>
            <person name="Binder M."/>
            <person name="Bloem J."/>
            <person name="Labutti K."/>
            <person name="Salamov A."/>
            <person name="Andreopoulos B."/>
            <person name="Baker S."/>
            <person name="Barry K."/>
            <person name="Bills G."/>
            <person name="Bluhm B."/>
            <person name="Cannon C."/>
            <person name="Castanera R."/>
            <person name="Culley D."/>
            <person name="Daum C."/>
            <person name="Ezra D."/>
            <person name="Gonzalez J."/>
            <person name="Henrissat B."/>
            <person name="Kuo A."/>
            <person name="Liang C."/>
            <person name="Lipzen A."/>
            <person name="Lutzoni F."/>
            <person name="Magnuson J."/>
            <person name="Mondo S."/>
            <person name="Nolan M."/>
            <person name="Ohm R."/>
            <person name="Pangilinan J."/>
            <person name="Park H.-J."/>
            <person name="Ramirez L."/>
            <person name="Alfaro M."/>
            <person name="Sun H."/>
            <person name="Tritt A."/>
            <person name="Yoshinaga Y."/>
            <person name="Zwiers L.-H."/>
            <person name="Turgeon B."/>
            <person name="Goodwin S."/>
            <person name="Spatafora J."/>
            <person name="Crous P."/>
            <person name="Grigoriev I."/>
        </authorList>
    </citation>
    <scope>NUCLEOTIDE SEQUENCE</scope>
    <source>
        <strain evidence="4">CBS 269.34</strain>
    </source>
</reference>
<evidence type="ECO:0000313" key="5">
    <source>
        <dbReference type="Proteomes" id="UP000799750"/>
    </source>
</evidence>
<feature type="domain" description="Nephrocystin 3-like N-terminal" evidence="3">
    <location>
        <begin position="375"/>
        <end position="516"/>
    </location>
</feature>
<dbReference type="OrthoDB" id="5419927at2759"/>
<evidence type="ECO:0000256" key="1">
    <source>
        <dbReference type="ARBA" id="ARBA00022737"/>
    </source>
</evidence>
<feature type="region of interest" description="Disordered" evidence="2">
    <location>
        <begin position="595"/>
        <end position="628"/>
    </location>
</feature>
<dbReference type="InterPro" id="IPR056884">
    <property type="entry name" value="NPHP3-like_N"/>
</dbReference>
<protein>
    <recommendedName>
        <fullName evidence="3">Nephrocystin 3-like N-terminal domain-containing protein</fullName>
    </recommendedName>
</protein>
<keyword evidence="5" id="KW-1185">Reference proteome</keyword>
<proteinExistence type="predicted"/>
<dbReference type="AlphaFoldDB" id="A0A6A6QBJ9"/>
<evidence type="ECO:0000313" key="4">
    <source>
        <dbReference type="EMBL" id="KAF2489459.1"/>
    </source>
</evidence>
<name>A0A6A6QBJ9_9PEZI</name>
<evidence type="ECO:0000256" key="2">
    <source>
        <dbReference type="SAM" id="MobiDB-lite"/>
    </source>
</evidence>
<dbReference type="Pfam" id="PF24883">
    <property type="entry name" value="NPHP3_N"/>
    <property type="match status" value="1"/>
</dbReference>
<organism evidence="4 5">
    <name type="scientific">Lophium mytilinum</name>
    <dbReference type="NCBI Taxonomy" id="390894"/>
    <lineage>
        <taxon>Eukaryota</taxon>
        <taxon>Fungi</taxon>
        <taxon>Dikarya</taxon>
        <taxon>Ascomycota</taxon>
        <taxon>Pezizomycotina</taxon>
        <taxon>Dothideomycetes</taxon>
        <taxon>Pleosporomycetidae</taxon>
        <taxon>Mytilinidiales</taxon>
        <taxon>Mytilinidiaceae</taxon>
        <taxon>Lophium</taxon>
    </lineage>
</organism>
<keyword evidence="1" id="KW-0677">Repeat</keyword>